<gene>
    <name evidence="2" type="ORF">OXX778_LOCUS15578</name>
</gene>
<name>A0A814FJ66_9BILA</name>
<dbReference type="InterPro" id="IPR001584">
    <property type="entry name" value="Integrase_cat-core"/>
</dbReference>
<evidence type="ECO:0000313" key="3">
    <source>
        <dbReference type="Proteomes" id="UP000663879"/>
    </source>
</evidence>
<dbReference type="PROSITE" id="PS50994">
    <property type="entry name" value="INTEGRASE"/>
    <property type="match status" value="1"/>
</dbReference>
<dbReference type="OrthoDB" id="413122at2759"/>
<dbReference type="EMBL" id="CAJNOC010003473">
    <property type="protein sequence ID" value="CAF0984185.1"/>
    <property type="molecule type" value="Genomic_DNA"/>
</dbReference>
<dbReference type="GO" id="GO:0003676">
    <property type="term" value="F:nucleic acid binding"/>
    <property type="evidence" value="ECO:0007669"/>
    <property type="project" value="InterPro"/>
</dbReference>
<dbReference type="PANTHER" id="PTHR37984:SF5">
    <property type="entry name" value="PROTEIN NYNRIN-LIKE"/>
    <property type="match status" value="1"/>
</dbReference>
<dbReference type="SUPFAM" id="SSF53098">
    <property type="entry name" value="Ribonuclease H-like"/>
    <property type="match status" value="1"/>
</dbReference>
<dbReference type="InterPro" id="IPR012337">
    <property type="entry name" value="RNaseH-like_sf"/>
</dbReference>
<dbReference type="PANTHER" id="PTHR37984">
    <property type="entry name" value="PROTEIN CBG26694"/>
    <property type="match status" value="1"/>
</dbReference>
<sequence>MKIKDANGRLARWVICLQTCEFQIVHRAGMVNEDALRRAFAVVEEFDHEDQDRSIKELDPWEDEYLLHYLRTAEYIPGSSKHQKVPIWEHRAISLPIGEIMNRVQIDLVFGLPLTKERYKGIAVVIESLKKYIYLAPLKSKTAKESARCFFKFVSIFGAAKQLLLDQGKEFLNEMMDHLLKLTGTERLTTSPYHPRTNGATELANQTIIYCLRKHGGVNTND</sequence>
<dbReference type="GO" id="GO:0015074">
    <property type="term" value="P:DNA integration"/>
    <property type="evidence" value="ECO:0007669"/>
    <property type="project" value="InterPro"/>
</dbReference>
<dbReference type="AlphaFoldDB" id="A0A814FJ66"/>
<comment type="caution">
    <text evidence="2">The sequence shown here is derived from an EMBL/GenBank/DDBJ whole genome shotgun (WGS) entry which is preliminary data.</text>
</comment>
<organism evidence="2 3">
    <name type="scientific">Brachionus calyciflorus</name>
    <dbReference type="NCBI Taxonomy" id="104777"/>
    <lineage>
        <taxon>Eukaryota</taxon>
        <taxon>Metazoa</taxon>
        <taxon>Spiralia</taxon>
        <taxon>Gnathifera</taxon>
        <taxon>Rotifera</taxon>
        <taxon>Eurotatoria</taxon>
        <taxon>Monogononta</taxon>
        <taxon>Pseudotrocha</taxon>
        <taxon>Ploima</taxon>
        <taxon>Brachionidae</taxon>
        <taxon>Brachionus</taxon>
    </lineage>
</organism>
<dbReference type="Proteomes" id="UP000663879">
    <property type="component" value="Unassembled WGS sequence"/>
</dbReference>
<reference evidence="2" key="1">
    <citation type="submission" date="2021-02" db="EMBL/GenBank/DDBJ databases">
        <authorList>
            <person name="Nowell W R."/>
        </authorList>
    </citation>
    <scope>NUCLEOTIDE SEQUENCE</scope>
    <source>
        <strain evidence="2">Ploen Becks lab</strain>
    </source>
</reference>
<evidence type="ECO:0000259" key="1">
    <source>
        <dbReference type="PROSITE" id="PS50994"/>
    </source>
</evidence>
<evidence type="ECO:0000313" key="2">
    <source>
        <dbReference type="EMBL" id="CAF0984185.1"/>
    </source>
</evidence>
<accession>A0A814FJ66</accession>
<keyword evidence="3" id="KW-1185">Reference proteome</keyword>
<dbReference type="Gene3D" id="3.30.420.10">
    <property type="entry name" value="Ribonuclease H-like superfamily/Ribonuclease H"/>
    <property type="match status" value="1"/>
</dbReference>
<proteinExistence type="predicted"/>
<dbReference type="InterPro" id="IPR036397">
    <property type="entry name" value="RNaseH_sf"/>
</dbReference>
<protein>
    <recommendedName>
        <fullName evidence="1">Integrase catalytic domain-containing protein</fullName>
    </recommendedName>
</protein>
<feature type="domain" description="Integrase catalytic" evidence="1">
    <location>
        <begin position="92"/>
        <end position="222"/>
    </location>
</feature>
<dbReference type="InterPro" id="IPR050951">
    <property type="entry name" value="Retrovirus_Pol_polyprotein"/>
</dbReference>